<dbReference type="PRINTS" id="PR00032">
    <property type="entry name" value="HTHARAC"/>
</dbReference>
<dbReference type="PANTHER" id="PTHR47894:SF4">
    <property type="entry name" value="HTH-TYPE TRANSCRIPTIONAL REGULATOR GADX"/>
    <property type="match status" value="1"/>
</dbReference>
<dbReference type="PANTHER" id="PTHR47894">
    <property type="entry name" value="HTH-TYPE TRANSCRIPTIONAL REGULATOR GADX"/>
    <property type="match status" value="1"/>
</dbReference>
<dbReference type="RefSeq" id="WP_149610283.1">
    <property type="nucleotide sequence ID" value="NZ_VTUX01000002.1"/>
</dbReference>
<protein>
    <submittedName>
        <fullName evidence="5">AraC family transcriptional regulator</fullName>
    </submittedName>
</protein>
<evidence type="ECO:0000256" key="1">
    <source>
        <dbReference type="ARBA" id="ARBA00023015"/>
    </source>
</evidence>
<dbReference type="InterPro" id="IPR032687">
    <property type="entry name" value="AraC-type_N"/>
</dbReference>
<name>A0A5B0X1M0_9GAMM</name>
<dbReference type="PROSITE" id="PS01124">
    <property type="entry name" value="HTH_ARAC_FAMILY_2"/>
    <property type="match status" value="1"/>
</dbReference>
<dbReference type="EMBL" id="VTUX01000002">
    <property type="protein sequence ID" value="KAA1193176.1"/>
    <property type="molecule type" value="Genomic_DNA"/>
</dbReference>
<evidence type="ECO:0000256" key="2">
    <source>
        <dbReference type="ARBA" id="ARBA00023125"/>
    </source>
</evidence>
<evidence type="ECO:0000313" key="5">
    <source>
        <dbReference type="EMBL" id="KAA1193176.1"/>
    </source>
</evidence>
<keyword evidence="1" id="KW-0805">Transcription regulation</keyword>
<organism evidence="5 6">
    <name type="scientific">Pseudohalioglobus sediminis</name>
    <dbReference type="NCBI Taxonomy" id="2606449"/>
    <lineage>
        <taxon>Bacteria</taxon>
        <taxon>Pseudomonadati</taxon>
        <taxon>Pseudomonadota</taxon>
        <taxon>Gammaproteobacteria</taxon>
        <taxon>Cellvibrionales</taxon>
        <taxon>Halieaceae</taxon>
        <taxon>Pseudohalioglobus</taxon>
    </lineage>
</organism>
<dbReference type="SUPFAM" id="SSF46689">
    <property type="entry name" value="Homeodomain-like"/>
    <property type="match status" value="1"/>
</dbReference>
<comment type="caution">
    <text evidence="5">The sequence shown here is derived from an EMBL/GenBank/DDBJ whole genome shotgun (WGS) entry which is preliminary data.</text>
</comment>
<evidence type="ECO:0000256" key="3">
    <source>
        <dbReference type="ARBA" id="ARBA00023163"/>
    </source>
</evidence>
<evidence type="ECO:0000259" key="4">
    <source>
        <dbReference type="PROSITE" id="PS01124"/>
    </source>
</evidence>
<dbReference type="Pfam" id="PF12833">
    <property type="entry name" value="HTH_18"/>
    <property type="match status" value="1"/>
</dbReference>
<accession>A0A5B0X1M0</accession>
<dbReference type="GO" id="GO:0000976">
    <property type="term" value="F:transcription cis-regulatory region binding"/>
    <property type="evidence" value="ECO:0007669"/>
    <property type="project" value="TreeGrafter"/>
</dbReference>
<dbReference type="Proteomes" id="UP000323708">
    <property type="component" value="Unassembled WGS sequence"/>
</dbReference>
<reference evidence="5 6" key="1">
    <citation type="submission" date="2019-09" db="EMBL/GenBank/DDBJ databases">
        <authorList>
            <person name="Chen X.-Y."/>
        </authorList>
    </citation>
    <scope>NUCLEOTIDE SEQUENCE [LARGE SCALE GENOMIC DNA]</scope>
    <source>
        <strain evidence="5 6">NY5</strain>
    </source>
</reference>
<dbReference type="AlphaFoldDB" id="A0A5B0X1M0"/>
<dbReference type="InterPro" id="IPR018060">
    <property type="entry name" value="HTH_AraC"/>
</dbReference>
<gene>
    <name evidence="5" type="ORF">F0M18_04860</name>
</gene>
<keyword evidence="2" id="KW-0238">DNA-binding</keyword>
<dbReference type="GO" id="GO:0005829">
    <property type="term" value="C:cytosol"/>
    <property type="evidence" value="ECO:0007669"/>
    <property type="project" value="TreeGrafter"/>
</dbReference>
<dbReference type="InterPro" id="IPR009057">
    <property type="entry name" value="Homeodomain-like_sf"/>
</dbReference>
<dbReference type="Gene3D" id="1.10.10.60">
    <property type="entry name" value="Homeodomain-like"/>
    <property type="match status" value="1"/>
</dbReference>
<dbReference type="Pfam" id="PF12625">
    <property type="entry name" value="Arabinose_bd"/>
    <property type="match status" value="1"/>
</dbReference>
<keyword evidence="3" id="KW-0804">Transcription</keyword>
<sequence length="342" mass="37989">MQLQSYIRGGVLEYFASTVEALGGDVSALLREADVAPEVMSIRGTFLPYSSYMRLMHCAAEATATPHFGLLMARRGNAETLGTVGIIMTQADTVGGAWQTLSQFYRIHDTYGRVRIWRYPGSVMLSYGLPRNDQPGTRQVYDVAAGMMGNIMRQFCGVDFMAEEIILPIAEPADVSVYAALPARRVRFGSSAVEMHVAPSLIEQSLPGRDQELRTALGDYFTATPLGSAQSTARMVEDMIRRLLPTGECTLPRVAQTLATTTRTIQARLETEQTSFRQILENVRREIATFHLRRGDMQLTQLAMVLGYSELSAFSRSFRSWYGVSPRKWAEQGSWSAQAKTT</sequence>
<dbReference type="GO" id="GO:0003700">
    <property type="term" value="F:DNA-binding transcription factor activity"/>
    <property type="evidence" value="ECO:0007669"/>
    <property type="project" value="InterPro"/>
</dbReference>
<evidence type="ECO:0000313" key="6">
    <source>
        <dbReference type="Proteomes" id="UP000323708"/>
    </source>
</evidence>
<proteinExistence type="predicted"/>
<feature type="domain" description="HTH araC/xylS-type" evidence="4">
    <location>
        <begin position="234"/>
        <end position="332"/>
    </location>
</feature>
<dbReference type="SMART" id="SM00342">
    <property type="entry name" value="HTH_ARAC"/>
    <property type="match status" value="1"/>
</dbReference>
<keyword evidence="6" id="KW-1185">Reference proteome</keyword>
<dbReference type="InterPro" id="IPR020449">
    <property type="entry name" value="Tscrpt_reg_AraC-type_HTH"/>
</dbReference>